<feature type="non-terminal residue" evidence="2">
    <location>
        <position position="108"/>
    </location>
</feature>
<dbReference type="PANTHER" id="PTHR34693">
    <property type="entry name" value="PROTEIN PAR32"/>
    <property type="match status" value="1"/>
</dbReference>
<accession>A0A9P4I4S0</accession>
<organism evidence="2 3">
    <name type="scientific">Rhizodiscina lignyota</name>
    <dbReference type="NCBI Taxonomy" id="1504668"/>
    <lineage>
        <taxon>Eukaryota</taxon>
        <taxon>Fungi</taxon>
        <taxon>Dikarya</taxon>
        <taxon>Ascomycota</taxon>
        <taxon>Pezizomycotina</taxon>
        <taxon>Dothideomycetes</taxon>
        <taxon>Pleosporomycetidae</taxon>
        <taxon>Aulographales</taxon>
        <taxon>Rhizodiscinaceae</taxon>
        <taxon>Rhizodiscina</taxon>
    </lineage>
</organism>
<dbReference type="InterPro" id="IPR022024">
    <property type="entry name" value="DUF3602"/>
</dbReference>
<dbReference type="OrthoDB" id="5424462at2759"/>
<dbReference type="Pfam" id="PF12223">
    <property type="entry name" value="DUF3602"/>
    <property type="match status" value="1"/>
</dbReference>
<dbReference type="PANTHER" id="PTHR34693:SF2">
    <property type="entry name" value="DUF3602 DOMAIN-CONTAINING PROTEIN"/>
    <property type="match status" value="1"/>
</dbReference>
<dbReference type="InterPro" id="IPR053203">
    <property type="entry name" value="Cisplatin_resist-associated"/>
</dbReference>
<proteinExistence type="predicted"/>
<comment type="caution">
    <text evidence="2">The sequence shown here is derived from an EMBL/GenBank/DDBJ whole genome shotgun (WGS) entry which is preliminary data.</text>
</comment>
<name>A0A9P4I4S0_9PEZI</name>
<dbReference type="Proteomes" id="UP000799772">
    <property type="component" value="Unassembled WGS sequence"/>
</dbReference>
<feature type="region of interest" description="Disordered" evidence="1">
    <location>
        <begin position="26"/>
        <end position="52"/>
    </location>
</feature>
<reference evidence="2" key="1">
    <citation type="journal article" date="2020" name="Stud. Mycol.">
        <title>101 Dothideomycetes genomes: a test case for predicting lifestyles and emergence of pathogens.</title>
        <authorList>
            <person name="Haridas S."/>
            <person name="Albert R."/>
            <person name="Binder M."/>
            <person name="Bloem J."/>
            <person name="Labutti K."/>
            <person name="Salamov A."/>
            <person name="Andreopoulos B."/>
            <person name="Baker S."/>
            <person name="Barry K."/>
            <person name="Bills G."/>
            <person name="Bluhm B."/>
            <person name="Cannon C."/>
            <person name="Castanera R."/>
            <person name="Culley D."/>
            <person name="Daum C."/>
            <person name="Ezra D."/>
            <person name="Gonzalez J."/>
            <person name="Henrissat B."/>
            <person name="Kuo A."/>
            <person name="Liang C."/>
            <person name="Lipzen A."/>
            <person name="Lutzoni F."/>
            <person name="Magnuson J."/>
            <person name="Mondo S."/>
            <person name="Nolan M."/>
            <person name="Ohm R."/>
            <person name="Pangilinan J."/>
            <person name="Park H.-J."/>
            <person name="Ramirez L."/>
            <person name="Alfaro M."/>
            <person name="Sun H."/>
            <person name="Tritt A."/>
            <person name="Yoshinaga Y."/>
            <person name="Zwiers L.-H."/>
            <person name="Turgeon B."/>
            <person name="Goodwin S."/>
            <person name="Spatafora J."/>
            <person name="Crous P."/>
            <person name="Grigoriev I."/>
        </authorList>
    </citation>
    <scope>NUCLEOTIDE SEQUENCE</scope>
    <source>
        <strain evidence="2">CBS 133067</strain>
    </source>
</reference>
<sequence length="108" mass="11663">YQITEPHPSVPSSHYIHAGRGGAGNYAYVDPKETTSGATAQGPASRTKLSQPASNGYYLAGRGGAGNFHQHRERAIFSFDEELEHQRKMMEHQAPVYHIGRGGAGNAI</sequence>
<protein>
    <submittedName>
        <fullName evidence="2">Uncharacterized protein</fullName>
    </submittedName>
</protein>
<evidence type="ECO:0000313" key="3">
    <source>
        <dbReference type="Proteomes" id="UP000799772"/>
    </source>
</evidence>
<dbReference type="AlphaFoldDB" id="A0A9P4I4S0"/>
<evidence type="ECO:0000313" key="2">
    <source>
        <dbReference type="EMBL" id="KAF2093809.1"/>
    </source>
</evidence>
<gene>
    <name evidence="2" type="ORF">NA57DRAFT_14430</name>
</gene>
<keyword evidence="3" id="KW-1185">Reference proteome</keyword>
<dbReference type="EMBL" id="ML978136">
    <property type="protein sequence ID" value="KAF2093809.1"/>
    <property type="molecule type" value="Genomic_DNA"/>
</dbReference>
<evidence type="ECO:0000256" key="1">
    <source>
        <dbReference type="SAM" id="MobiDB-lite"/>
    </source>
</evidence>
<feature type="non-terminal residue" evidence="2">
    <location>
        <position position="1"/>
    </location>
</feature>
<feature type="compositionally biased region" description="Polar residues" evidence="1">
    <location>
        <begin position="34"/>
        <end position="52"/>
    </location>
</feature>